<dbReference type="Proteomes" id="UP001165565">
    <property type="component" value="Unassembled WGS sequence"/>
</dbReference>
<name>A0AA41ZBS2_9SPHN</name>
<comment type="caution">
    <text evidence="2">The sequence shown here is derived from an EMBL/GenBank/DDBJ whole genome shotgun (WGS) entry which is preliminary data.</text>
</comment>
<evidence type="ECO:0000313" key="3">
    <source>
        <dbReference type="Proteomes" id="UP001165565"/>
    </source>
</evidence>
<reference evidence="2" key="1">
    <citation type="submission" date="2022-06" db="EMBL/GenBank/DDBJ databases">
        <title>Sphingomonas sp. nov. isolated from rhizosphere soil of tomato.</title>
        <authorList>
            <person name="Dong H."/>
            <person name="Gao R."/>
        </authorList>
    </citation>
    <scope>NUCLEOTIDE SEQUENCE</scope>
    <source>
        <strain evidence="2">MMSM24</strain>
    </source>
</reference>
<evidence type="ECO:0000256" key="1">
    <source>
        <dbReference type="SAM" id="MobiDB-lite"/>
    </source>
</evidence>
<organism evidence="2 3">
    <name type="scientific">Sphingomonas lycopersici</name>
    <dbReference type="NCBI Taxonomy" id="2951807"/>
    <lineage>
        <taxon>Bacteria</taxon>
        <taxon>Pseudomonadati</taxon>
        <taxon>Pseudomonadota</taxon>
        <taxon>Alphaproteobacteria</taxon>
        <taxon>Sphingomonadales</taxon>
        <taxon>Sphingomonadaceae</taxon>
        <taxon>Sphingomonas</taxon>
    </lineage>
</organism>
<accession>A0AA41ZBS2</accession>
<gene>
    <name evidence="2" type="ORF">NEE01_15765</name>
</gene>
<dbReference type="EMBL" id="JANFAV010000012">
    <property type="protein sequence ID" value="MCW6536236.1"/>
    <property type="molecule type" value="Genomic_DNA"/>
</dbReference>
<dbReference type="AlphaFoldDB" id="A0AA41ZBS2"/>
<protein>
    <submittedName>
        <fullName evidence="2">Uncharacterized protein</fullName>
    </submittedName>
</protein>
<proteinExistence type="predicted"/>
<evidence type="ECO:0000313" key="2">
    <source>
        <dbReference type="EMBL" id="MCW6536236.1"/>
    </source>
</evidence>
<feature type="region of interest" description="Disordered" evidence="1">
    <location>
        <begin position="1"/>
        <end position="32"/>
    </location>
</feature>
<keyword evidence="3" id="KW-1185">Reference proteome</keyword>
<dbReference type="RefSeq" id="WP_265269588.1">
    <property type="nucleotide sequence ID" value="NZ_JANFAV010000012.1"/>
</dbReference>
<sequence length="139" mass="15561">MPDAARDRVTSATIVDHQRRAPGHNNGPPLEGDGLPVPQYCKYCRYWSPPSDWDVSAYEAFRLGLSRRRVRRPSGTCDRVLMRPGKPLAFSATTDTFGCLNFSARSPEPMSRGQGFVTVYSGDAILWSGHEEDLPDEFR</sequence>